<accession>A0A5A7R581</accession>
<evidence type="ECO:0000256" key="1">
    <source>
        <dbReference type="SAM" id="MobiDB-lite"/>
    </source>
</evidence>
<organism evidence="2 3">
    <name type="scientific">Striga asiatica</name>
    <name type="common">Asiatic witchweed</name>
    <name type="synonym">Buchnera asiatica</name>
    <dbReference type="NCBI Taxonomy" id="4170"/>
    <lineage>
        <taxon>Eukaryota</taxon>
        <taxon>Viridiplantae</taxon>
        <taxon>Streptophyta</taxon>
        <taxon>Embryophyta</taxon>
        <taxon>Tracheophyta</taxon>
        <taxon>Spermatophyta</taxon>
        <taxon>Magnoliopsida</taxon>
        <taxon>eudicotyledons</taxon>
        <taxon>Gunneridae</taxon>
        <taxon>Pentapetalae</taxon>
        <taxon>asterids</taxon>
        <taxon>lamiids</taxon>
        <taxon>Lamiales</taxon>
        <taxon>Orobanchaceae</taxon>
        <taxon>Buchnereae</taxon>
        <taxon>Striga</taxon>
    </lineage>
</organism>
<evidence type="ECO:0000313" key="2">
    <source>
        <dbReference type="EMBL" id="GER52566.1"/>
    </source>
</evidence>
<dbReference type="Proteomes" id="UP000325081">
    <property type="component" value="Unassembled WGS sequence"/>
</dbReference>
<gene>
    <name evidence="2" type="ORF">STAS_30030</name>
</gene>
<dbReference type="AlphaFoldDB" id="A0A5A7R581"/>
<dbReference type="EMBL" id="BKCP01010403">
    <property type="protein sequence ID" value="GER52566.1"/>
    <property type="molecule type" value="Genomic_DNA"/>
</dbReference>
<name>A0A5A7R581_STRAF</name>
<evidence type="ECO:0000313" key="3">
    <source>
        <dbReference type="Proteomes" id="UP000325081"/>
    </source>
</evidence>
<reference evidence="3" key="1">
    <citation type="journal article" date="2019" name="Curr. Biol.">
        <title>Genome Sequence of Striga asiatica Provides Insight into the Evolution of Plant Parasitism.</title>
        <authorList>
            <person name="Yoshida S."/>
            <person name="Kim S."/>
            <person name="Wafula E.K."/>
            <person name="Tanskanen J."/>
            <person name="Kim Y.M."/>
            <person name="Honaas L."/>
            <person name="Yang Z."/>
            <person name="Spallek T."/>
            <person name="Conn C.E."/>
            <person name="Ichihashi Y."/>
            <person name="Cheong K."/>
            <person name="Cui S."/>
            <person name="Der J.P."/>
            <person name="Gundlach H."/>
            <person name="Jiao Y."/>
            <person name="Hori C."/>
            <person name="Ishida J.K."/>
            <person name="Kasahara H."/>
            <person name="Kiba T."/>
            <person name="Kim M.S."/>
            <person name="Koo N."/>
            <person name="Laohavisit A."/>
            <person name="Lee Y.H."/>
            <person name="Lumba S."/>
            <person name="McCourt P."/>
            <person name="Mortimer J.C."/>
            <person name="Mutuku J.M."/>
            <person name="Nomura T."/>
            <person name="Sasaki-Sekimoto Y."/>
            <person name="Seto Y."/>
            <person name="Wang Y."/>
            <person name="Wakatake T."/>
            <person name="Sakakibara H."/>
            <person name="Demura T."/>
            <person name="Yamaguchi S."/>
            <person name="Yoneyama K."/>
            <person name="Manabe R.I."/>
            <person name="Nelson D.C."/>
            <person name="Schulman A.H."/>
            <person name="Timko M.P."/>
            <person name="dePamphilis C.W."/>
            <person name="Choi D."/>
            <person name="Shirasu K."/>
        </authorList>
    </citation>
    <scope>NUCLEOTIDE SEQUENCE [LARGE SCALE GENOMIC DNA]</scope>
    <source>
        <strain evidence="3">cv. UVA1</strain>
    </source>
</reference>
<proteinExistence type="predicted"/>
<protein>
    <submittedName>
        <fullName evidence="2">Phytochrome interacting factor 3-like 6</fullName>
    </submittedName>
</protein>
<sequence>MASSSASGNPRFPVHEGKGNGSNCAPPNASNSVFPLSLGTLTMGTVKILFQCEASRAFSRQLEISGAEAFREGLVSGHSTACDTVRQTSSAVQFLEILVWTKAREDFPIVRSVLFPLQFQPVDKRLLVQHGFLSLGQIWYIPHFPELPNPTPYVLSHGKYGQALKIDQFSKLGWHSTKLPRVQMKVPKAHHVLHAGRQLKCFKWSIESGNSSSPARLKSSTLKTFNLRKKSYGTCVPEVVFLPPCIITRKVRKFSYHRSDPERIASCRQANEKWRVFLEIVSVRMRSSSSSTRKHERHDTAWAIQWMVSCIV</sequence>
<feature type="region of interest" description="Disordered" evidence="1">
    <location>
        <begin position="1"/>
        <end position="26"/>
    </location>
</feature>
<comment type="caution">
    <text evidence="2">The sequence shown here is derived from an EMBL/GenBank/DDBJ whole genome shotgun (WGS) entry which is preliminary data.</text>
</comment>
<keyword evidence="3" id="KW-1185">Reference proteome</keyword>